<evidence type="ECO:0000313" key="3">
    <source>
        <dbReference type="Proteomes" id="UP000797356"/>
    </source>
</evidence>
<comment type="caution">
    <text evidence="2">The sequence shown here is derived from an EMBL/GenBank/DDBJ whole genome shotgun (WGS) entry which is preliminary data.</text>
</comment>
<evidence type="ECO:0000313" key="2">
    <source>
        <dbReference type="EMBL" id="KAG1326289.1"/>
    </source>
</evidence>
<sequence>MTSVLPAAQAKGKEASIGWTRRGGGIKSLRADQERAQVIKRVQGREGFIKGVQPVQPNWPGSQTFRHGMLRTKQFGSGL</sequence>
<dbReference type="AlphaFoldDB" id="A0A8K0MU64"/>
<dbReference type="Proteomes" id="UP000797356">
    <property type="component" value="Chromosome 1"/>
</dbReference>
<proteinExistence type="predicted"/>
<keyword evidence="3" id="KW-1185">Reference proteome</keyword>
<accession>A0A8K0MU64</accession>
<protein>
    <submittedName>
        <fullName evidence="2">Uncharacterized protein</fullName>
    </submittedName>
</protein>
<reference evidence="2" key="2">
    <citation type="submission" date="2019-07" db="EMBL/GenBank/DDBJ databases">
        <authorList>
            <person name="Yang Y."/>
            <person name="Bocs S."/>
            <person name="Baudouin L."/>
        </authorList>
    </citation>
    <scope>NUCLEOTIDE SEQUENCE</scope>
    <source>
        <tissue evidence="2">Spear leaf of Hainan Tall coconut</tissue>
    </source>
</reference>
<gene>
    <name evidence="2" type="ORF">COCNU_01G002230</name>
</gene>
<reference evidence="2" key="1">
    <citation type="journal article" date="2017" name="Gigascience">
        <title>The genome draft of coconut (Cocos nucifera).</title>
        <authorList>
            <person name="Xiao Y."/>
            <person name="Xu P."/>
            <person name="Fan H."/>
            <person name="Baudouin L."/>
            <person name="Xia W."/>
            <person name="Bocs S."/>
            <person name="Xu J."/>
            <person name="Li Q."/>
            <person name="Guo A."/>
            <person name="Zhou L."/>
            <person name="Li J."/>
            <person name="Wu Y."/>
            <person name="Ma Z."/>
            <person name="Armero A."/>
            <person name="Issali A.E."/>
            <person name="Liu N."/>
            <person name="Peng M."/>
            <person name="Yang Y."/>
        </authorList>
    </citation>
    <scope>NUCLEOTIDE SEQUENCE</scope>
    <source>
        <tissue evidence="2">Spear leaf of Hainan Tall coconut</tissue>
    </source>
</reference>
<dbReference type="EMBL" id="CM017872">
    <property type="protein sequence ID" value="KAG1326289.1"/>
    <property type="molecule type" value="Genomic_DNA"/>
</dbReference>
<evidence type="ECO:0000256" key="1">
    <source>
        <dbReference type="SAM" id="MobiDB-lite"/>
    </source>
</evidence>
<name>A0A8K0MU64_COCNU</name>
<feature type="region of interest" description="Disordered" evidence="1">
    <location>
        <begin position="1"/>
        <end position="20"/>
    </location>
</feature>
<organism evidence="2 3">
    <name type="scientific">Cocos nucifera</name>
    <name type="common">Coconut palm</name>
    <dbReference type="NCBI Taxonomy" id="13894"/>
    <lineage>
        <taxon>Eukaryota</taxon>
        <taxon>Viridiplantae</taxon>
        <taxon>Streptophyta</taxon>
        <taxon>Embryophyta</taxon>
        <taxon>Tracheophyta</taxon>
        <taxon>Spermatophyta</taxon>
        <taxon>Magnoliopsida</taxon>
        <taxon>Liliopsida</taxon>
        <taxon>Arecaceae</taxon>
        <taxon>Arecoideae</taxon>
        <taxon>Cocoseae</taxon>
        <taxon>Attaleinae</taxon>
        <taxon>Cocos</taxon>
    </lineage>
</organism>